<reference evidence="4" key="2">
    <citation type="submission" date="2025-09" db="UniProtKB">
        <authorList>
            <consortium name="Ensembl"/>
        </authorList>
    </citation>
    <scope>IDENTIFICATION</scope>
</reference>
<keyword evidence="5" id="KW-1185">Reference proteome</keyword>
<evidence type="ECO:0008006" key="6">
    <source>
        <dbReference type="Google" id="ProtNLM"/>
    </source>
</evidence>
<evidence type="ECO:0000256" key="1">
    <source>
        <dbReference type="ARBA" id="ARBA00006484"/>
    </source>
</evidence>
<dbReference type="InterPro" id="IPR036291">
    <property type="entry name" value="NAD(P)-bd_dom_sf"/>
</dbReference>
<dbReference type="Ensembl" id="ENSSRHT00000090983.1">
    <property type="protein sequence ID" value="ENSSRHP00000088585.1"/>
    <property type="gene ID" value="ENSSRHG00000043831.1"/>
</dbReference>
<dbReference type="Proteomes" id="UP000472270">
    <property type="component" value="Unassembled WGS sequence"/>
</dbReference>
<reference evidence="4" key="1">
    <citation type="submission" date="2025-08" db="UniProtKB">
        <authorList>
            <consortium name="Ensembl"/>
        </authorList>
    </citation>
    <scope>IDENTIFICATION</scope>
</reference>
<evidence type="ECO:0000313" key="5">
    <source>
        <dbReference type="Proteomes" id="UP000472270"/>
    </source>
</evidence>
<dbReference type="PANTHER" id="PTHR43963">
    <property type="entry name" value="CARBONYL REDUCTASE 1-RELATED"/>
    <property type="match status" value="1"/>
</dbReference>
<organism evidence="4 5">
    <name type="scientific">Sinocyclocheilus rhinocerous</name>
    <dbReference type="NCBI Taxonomy" id="307959"/>
    <lineage>
        <taxon>Eukaryota</taxon>
        <taxon>Metazoa</taxon>
        <taxon>Chordata</taxon>
        <taxon>Craniata</taxon>
        <taxon>Vertebrata</taxon>
        <taxon>Euteleostomi</taxon>
        <taxon>Actinopterygii</taxon>
        <taxon>Neopterygii</taxon>
        <taxon>Teleostei</taxon>
        <taxon>Ostariophysi</taxon>
        <taxon>Cypriniformes</taxon>
        <taxon>Cyprinidae</taxon>
        <taxon>Cyprininae</taxon>
        <taxon>Sinocyclocheilus</taxon>
    </lineage>
</organism>
<evidence type="ECO:0000256" key="2">
    <source>
        <dbReference type="ARBA" id="ARBA00022857"/>
    </source>
</evidence>
<accession>A0A673MK51</accession>
<keyword evidence="3" id="KW-0560">Oxidoreductase</keyword>
<dbReference type="Pfam" id="PF00106">
    <property type="entry name" value="adh_short"/>
    <property type="match status" value="1"/>
</dbReference>
<proteinExistence type="inferred from homology"/>
<dbReference type="SUPFAM" id="SSF51735">
    <property type="entry name" value="NAD(P)-binding Rossmann-fold domains"/>
    <property type="match status" value="1"/>
</dbReference>
<dbReference type="InterPro" id="IPR002347">
    <property type="entry name" value="SDR_fam"/>
</dbReference>
<dbReference type="PANTHER" id="PTHR43963:SF4">
    <property type="entry name" value="CARBONYL REDUCTASE (NADPH)"/>
    <property type="match status" value="1"/>
</dbReference>
<comment type="similarity">
    <text evidence="1">Belongs to the short-chain dehydrogenases/reductases (SDR) family.</text>
</comment>
<keyword evidence="2" id="KW-0521">NADP</keyword>
<protein>
    <recommendedName>
        <fullName evidence="6">Carbonyl reductase 1</fullName>
    </recommendedName>
</protein>
<dbReference type="AlphaFoldDB" id="A0A673MK51"/>
<dbReference type="Gene3D" id="3.40.50.720">
    <property type="entry name" value="NAD(P)-binding Rossmann-like Domain"/>
    <property type="match status" value="1"/>
</dbReference>
<sequence>SPRSRTGTTFLLIIKVALVTGGNKGIGFAIVRAMCKDFAGDVYLTARDVGRGTAAVDSLRKEGLTPLFHRLDINGTT</sequence>
<evidence type="ECO:0000256" key="3">
    <source>
        <dbReference type="ARBA" id="ARBA00023002"/>
    </source>
</evidence>
<evidence type="ECO:0000313" key="4">
    <source>
        <dbReference type="Ensembl" id="ENSSRHP00000088585.1"/>
    </source>
</evidence>
<dbReference type="GO" id="GO:0004090">
    <property type="term" value="F:carbonyl reductase (NADPH) activity"/>
    <property type="evidence" value="ECO:0007669"/>
    <property type="project" value="TreeGrafter"/>
</dbReference>
<name>A0A673MK51_9TELE</name>